<gene>
    <name evidence="7" type="ORF">OIU74_006178</name>
</gene>
<dbReference type="InterPro" id="IPR005746">
    <property type="entry name" value="Thioredoxin"/>
</dbReference>
<evidence type="ECO:0000256" key="3">
    <source>
        <dbReference type="ARBA" id="ARBA00022982"/>
    </source>
</evidence>
<comment type="caution">
    <text evidence="7">The sequence shown here is derived from an EMBL/GenBank/DDBJ whole genome shotgun (WGS) entry which is preliminary data.</text>
</comment>
<keyword evidence="1" id="KW-0813">Transport</keyword>
<evidence type="ECO:0000256" key="5">
    <source>
        <dbReference type="ARBA" id="ARBA00023284"/>
    </source>
</evidence>
<sequence>MATVPEPHTVPSCSSAILPKPTTTLANASASTIHRRSLRFPQLTGLKTRSQSSSTVNRSLVLVSGRSSRLSCAGRTVFETQDSAAKVPAVTGATWKSLVLESESPVLVDFWAPWCGPCRMIHPVIDELANQYAGKLKCYRLNTDDCSSIAIEYGIRSIPTVIIFKNGEKKEAIIGAVPKTTLTTSIEKFL</sequence>
<dbReference type="NCBIfam" id="TIGR01068">
    <property type="entry name" value="thioredoxin"/>
    <property type="match status" value="1"/>
</dbReference>
<dbReference type="InterPro" id="IPR036249">
    <property type="entry name" value="Thioredoxin-like_sf"/>
</dbReference>
<evidence type="ECO:0000313" key="8">
    <source>
        <dbReference type="Proteomes" id="UP001151752"/>
    </source>
</evidence>
<dbReference type="Gene3D" id="3.40.30.10">
    <property type="entry name" value="Glutaredoxin"/>
    <property type="match status" value="1"/>
</dbReference>
<reference evidence="7" key="1">
    <citation type="submission" date="2022-11" db="EMBL/GenBank/DDBJ databases">
        <authorList>
            <person name="Hyden B.L."/>
            <person name="Feng K."/>
            <person name="Yates T."/>
            <person name="Jawdy S."/>
            <person name="Smart L.B."/>
            <person name="Muchero W."/>
        </authorList>
    </citation>
    <scope>NUCLEOTIDE SEQUENCE</scope>
    <source>
        <tissue evidence="7">Shoot tip</tissue>
    </source>
</reference>
<dbReference type="Proteomes" id="UP001151752">
    <property type="component" value="Chromosome 11"/>
</dbReference>
<evidence type="ECO:0000313" key="7">
    <source>
        <dbReference type="EMBL" id="KAJ6728071.1"/>
    </source>
</evidence>
<dbReference type="PRINTS" id="PR00421">
    <property type="entry name" value="THIOREDOXIN"/>
</dbReference>
<dbReference type="AlphaFoldDB" id="A0A9Q0UDI1"/>
<dbReference type="CDD" id="cd02947">
    <property type="entry name" value="TRX_family"/>
    <property type="match status" value="1"/>
</dbReference>
<keyword evidence="4" id="KW-1015">Disulfide bond</keyword>
<evidence type="ECO:0000256" key="4">
    <source>
        <dbReference type="ARBA" id="ARBA00023157"/>
    </source>
</evidence>
<evidence type="ECO:0000256" key="2">
    <source>
        <dbReference type="ARBA" id="ARBA00022946"/>
    </source>
</evidence>
<dbReference type="Pfam" id="PF00085">
    <property type="entry name" value="Thioredoxin"/>
    <property type="match status" value="1"/>
</dbReference>
<reference evidence="7" key="2">
    <citation type="journal article" date="2023" name="Int. J. Mol. Sci.">
        <title>De Novo Assembly and Annotation of 11 Diverse Shrub Willow (Salix) Genomes Reveals Novel Gene Organization in Sex-Linked Regions.</title>
        <authorList>
            <person name="Hyden B."/>
            <person name="Feng K."/>
            <person name="Yates T.B."/>
            <person name="Jawdy S."/>
            <person name="Cereghino C."/>
            <person name="Smart L.B."/>
            <person name="Muchero W."/>
        </authorList>
    </citation>
    <scope>NUCLEOTIDE SEQUENCE</scope>
    <source>
        <tissue evidence="7">Shoot tip</tissue>
    </source>
</reference>
<organism evidence="7 8">
    <name type="scientific">Salix koriyanagi</name>
    <dbReference type="NCBI Taxonomy" id="2511006"/>
    <lineage>
        <taxon>Eukaryota</taxon>
        <taxon>Viridiplantae</taxon>
        <taxon>Streptophyta</taxon>
        <taxon>Embryophyta</taxon>
        <taxon>Tracheophyta</taxon>
        <taxon>Spermatophyta</taxon>
        <taxon>Magnoliopsida</taxon>
        <taxon>eudicotyledons</taxon>
        <taxon>Gunneridae</taxon>
        <taxon>Pentapetalae</taxon>
        <taxon>rosids</taxon>
        <taxon>fabids</taxon>
        <taxon>Malpighiales</taxon>
        <taxon>Salicaceae</taxon>
        <taxon>Saliceae</taxon>
        <taxon>Salix</taxon>
    </lineage>
</organism>
<dbReference type="EMBL" id="JAPFFM010000012">
    <property type="protein sequence ID" value="KAJ6728071.1"/>
    <property type="molecule type" value="Genomic_DNA"/>
</dbReference>
<dbReference type="PANTHER" id="PTHR45663">
    <property type="entry name" value="GEO12009P1"/>
    <property type="match status" value="1"/>
</dbReference>
<keyword evidence="2" id="KW-0809">Transit peptide</keyword>
<name>A0A9Q0UDI1_9ROSI</name>
<keyword evidence="8" id="KW-1185">Reference proteome</keyword>
<dbReference type="PROSITE" id="PS51352">
    <property type="entry name" value="THIOREDOXIN_2"/>
    <property type="match status" value="1"/>
</dbReference>
<protein>
    <recommendedName>
        <fullName evidence="6">Thioredoxin domain-containing protein</fullName>
    </recommendedName>
</protein>
<dbReference type="PROSITE" id="PS00194">
    <property type="entry name" value="THIOREDOXIN_1"/>
    <property type="match status" value="1"/>
</dbReference>
<feature type="domain" description="Thioredoxin" evidence="6">
    <location>
        <begin position="76"/>
        <end position="190"/>
    </location>
</feature>
<dbReference type="InterPro" id="IPR017937">
    <property type="entry name" value="Thioredoxin_CS"/>
</dbReference>
<accession>A0A9Q0UDI1</accession>
<dbReference type="GO" id="GO:0008047">
    <property type="term" value="F:enzyme activator activity"/>
    <property type="evidence" value="ECO:0007669"/>
    <property type="project" value="UniProtKB-ARBA"/>
</dbReference>
<keyword evidence="5" id="KW-0676">Redox-active center</keyword>
<keyword evidence="3" id="KW-0249">Electron transport</keyword>
<dbReference type="PANTHER" id="PTHR45663:SF16">
    <property type="entry name" value="THIOREDOXIN M4, CHLOROPLASTIC"/>
    <property type="match status" value="1"/>
</dbReference>
<proteinExistence type="predicted"/>
<dbReference type="FunFam" id="3.40.30.10:FF:000001">
    <property type="entry name" value="Thioredoxin"/>
    <property type="match status" value="1"/>
</dbReference>
<dbReference type="SUPFAM" id="SSF52833">
    <property type="entry name" value="Thioredoxin-like"/>
    <property type="match status" value="1"/>
</dbReference>
<dbReference type="InterPro" id="IPR013766">
    <property type="entry name" value="Thioredoxin_domain"/>
</dbReference>
<dbReference type="GO" id="GO:0005737">
    <property type="term" value="C:cytoplasm"/>
    <property type="evidence" value="ECO:0007669"/>
    <property type="project" value="TreeGrafter"/>
</dbReference>
<evidence type="ECO:0000259" key="6">
    <source>
        <dbReference type="PROSITE" id="PS51352"/>
    </source>
</evidence>
<evidence type="ECO:0000256" key="1">
    <source>
        <dbReference type="ARBA" id="ARBA00022448"/>
    </source>
</evidence>
<dbReference type="GO" id="GO:0015035">
    <property type="term" value="F:protein-disulfide reductase activity"/>
    <property type="evidence" value="ECO:0007669"/>
    <property type="project" value="InterPro"/>
</dbReference>